<keyword evidence="3" id="KW-1185">Reference proteome</keyword>
<evidence type="ECO:0000313" key="3">
    <source>
        <dbReference type="Proteomes" id="UP000008144"/>
    </source>
</evidence>
<dbReference type="InterPro" id="IPR013783">
    <property type="entry name" value="Ig-like_fold"/>
</dbReference>
<dbReference type="AlphaFoldDB" id="H2XRW5"/>
<evidence type="ECO:0000259" key="1">
    <source>
        <dbReference type="PROSITE" id="PS50835"/>
    </source>
</evidence>
<dbReference type="InParanoid" id="H2XRW5"/>
<feature type="domain" description="Ig-like" evidence="1">
    <location>
        <begin position="23"/>
        <end position="112"/>
    </location>
</feature>
<dbReference type="SUPFAM" id="SSF48726">
    <property type="entry name" value="Immunoglobulin"/>
    <property type="match status" value="1"/>
</dbReference>
<dbReference type="Ensembl" id="ENSCINT00000033004.1">
    <property type="protein sequence ID" value="ENSCINP00000032399.1"/>
    <property type="gene ID" value="ENSCING00000023154.1"/>
</dbReference>
<reference evidence="2" key="2">
    <citation type="submission" date="2025-08" db="UniProtKB">
        <authorList>
            <consortium name="Ensembl"/>
        </authorList>
    </citation>
    <scope>IDENTIFICATION</scope>
</reference>
<dbReference type="InterPro" id="IPR036179">
    <property type="entry name" value="Ig-like_dom_sf"/>
</dbReference>
<dbReference type="Proteomes" id="UP000008144">
    <property type="component" value="Unassembled WGS sequence"/>
</dbReference>
<protein>
    <recommendedName>
        <fullName evidence="1">Ig-like domain-containing protein</fullName>
    </recommendedName>
</protein>
<organism evidence="2 3">
    <name type="scientific">Ciona intestinalis</name>
    <name type="common">Transparent sea squirt</name>
    <name type="synonym">Ascidia intestinalis</name>
    <dbReference type="NCBI Taxonomy" id="7719"/>
    <lineage>
        <taxon>Eukaryota</taxon>
        <taxon>Metazoa</taxon>
        <taxon>Chordata</taxon>
        <taxon>Tunicata</taxon>
        <taxon>Ascidiacea</taxon>
        <taxon>Phlebobranchia</taxon>
        <taxon>Cionidae</taxon>
        <taxon>Ciona</taxon>
    </lineage>
</organism>
<dbReference type="InterPro" id="IPR007110">
    <property type="entry name" value="Ig-like_dom"/>
</dbReference>
<evidence type="ECO:0000313" key="2">
    <source>
        <dbReference type="Ensembl" id="ENSCINP00000032399.1"/>
    </source>
</evidence>
<dbReference type="HOGENOM" id="CLU_1368979_0_0_1"/>
<accession>H2XRW5</accession>
<dbReference type="PROSITE" id="PS50835">
    <property type="entry name" value="IG_LIKE"/>
    <property type="match status" value="2"/>
</dbReference>
<reference evidence="3" key="1">
    <citation type="journal article" date="2002" name="Science">
        <title>The draft genome of Ciona intestinalis: insights into chordate and vertebrate origins.</title>
        <authorList>
            <person name="Dehal P."/>
            <person name="Satou Y."/>
            <person name="Campbell R.K."/>
            <person name="Chapman J."/>
            <person name="Degnan B."/>
            <person name="De Tomaso A."/>
            <person name="Davidson B."/>
            <person name="Di Gregorio A."/>
            <person name="Gelpke M."/>
            <person name="Goodstein D.M."/>
            <person name="Harafuji N."/>
            <person name="Hastings K.E."/>
            <person name="Ho I."/>
            <person name="Hotta K."/>
            <person name="Huang W."/>
            <person name="Kawashima T."/>
            <person name="Lemaire P."/>
            <person name="Martinez D."/>
            <person name="Meinertzhagen I.A."/>
            <person name="Necula S."/>
            <person name="Nonaka M."/>
            <person name="Putnam N."/>
            <person name="Rash S."/>
            <person name="Saiga H."/>
            <person name="Satake M."/>
            <person name="Terry A."/>
            <person name="Yamada L."/>
            <person name="Wang H.G."/>
            <person name="Awazu S."/>
            <person name="Azumi K."/>
            <person name="Boore J."/>
            <person name="Branno M."/>
            <person name="Chin-Bow S."/>
            <person name="DeSantis R."/>
            <person name="Doyle S."/>
            <person name="Francino P."/>
            <person name="Keys D.N."/>
            <person name="Haga S."/>
            <person name="Hayashi H."/>
            <person name="Hino K."/>
            <person name="Imai K.S."/>
            <person name="Inaba K."/>
            <person name="Kano S."/>
            <person name="Kobayashi K."/>
            <person name="Kobayashi M."/>
            <person name="Lee B.I."/>
            <person name="Makabe K.W."/>
            <person name="Manohar C."/>
            <person name="Matassi G."/>
            <person name="Medina M."/>
            <person name="Mochizuki Y."/>
            <person name="Mount S."/>
            <person name="Morishita T."/>
            <person name="Miura S."/>
            <person name="Nakayama A."/>
            <person name="Nishizaka S."/>
            <person name="Nomoto H."/>
            <person name="Ohta F."/>
            <person name="Oishi K."/>
            <person name="Rigoutsos I."/>
            <person name="Sano M."/>
            <person name="Sasaki A."/>
            <person name="Sasakura Y."/>
            <person name="Shoguchi E."/>
            <person name="Shin-i T."/>
            <person name="Spagnuolo A."/>
            <person name="Stainier D."/>
            <person name="Suzuki M.M."/>
            <person name="Tassy O."/>
            <person name="Takatori N."/>
            <person name="Tokuoka M."/>
            <person name="Yagi K."/>
            <person name="Yoshizaki F."/>
            <person name="Wada S."/>
            <person name="Zhang C."/>
            <person name="Hyatt P.D."/>
            <person name="Larimer F."/>
            <person name="Detter C."/>
            <person name="Doggett N."/>
            <person name="Glavina T."/>
            <person name="Hawkins T."/>
            <person name="Richardson P."/>
            <person name="Lucas S."/>
            <person name="Kohara Y."/>
            <person name="Levine M."/>
            <person name="Satoh N."/>
            <person name="Rokhsar D.S."/>
        </authorList>
    </citation>
    <scope>NUCLEOTIDE SEQUENCE [LARGE SCALE GENOMIC DNA]</scope>
</reference>
<reference evidence="2" key="3">
    <citation type="submission" date="2025-09" db="UniProtKB">
        <authorList>
            <consortium name="Ensembl"/>
        </authorList>
    </citation>
    <scope>IDENTIFICATION</scope>
</reference>
<dbReference type="Gene3D" id="2.60.40.10">
    <property type="entry name" value="Immunoglobulins"/>
    <property type="match status" value="1"/>
</dbReference>
<proteinExistence type="predicted"/>
<sequence length="200" mass="21251">MQEYTNLGRDSKTLIVHYTAKNPKFETKFTDLLINSSSGYLLRSDETLTMNCSADGNPAVTCTWSCSPTNCGSLPNTCGINNVNVVGSTTITCAVGNGVCGGGTTSITHHITVVAITRVLYMVVDGTTTTASSITRNKTESLSLACGIQNQNEMNTLIVWKKDGFVRSIGSLYIPSVASSDDGLYVCETSDPFGNFSTSV</sequence>
<name>H2XRW5_CIOIN</name>
<feature type="domain" description="Ig-like" evidence="1">
    <location>
        <begin position="140"/>
        <end position="200"/>
    </location>
</feature>